<dbReference type="EMBL" id="MN740684">
    <property type="protein sequence ID" value="QHU07484.1"/>
    <property type="molecule type" value="Genomic_DNA"/>
</dbReference>
<dbReference type="AlphaFoldDB" id="A0A6C0JUU8"/>
<evidence type="ECO:0000313" key="1">
    <source>
        <dbReference type="EMBL" id="QHU07484.1"/>
    </source>
</evidence>
<sequence>MIKNNIIVINYNNKLYKIEKEPYETIIDTYKRGWFIVKNYGTMEYKKLYSLSIIKNNENNYNMDYFLK</sequence>
<protein>
    <submittedName>
        <fullName evidence="1">Uncharacterized protein</fullName>
    </submittedName>
</protein>
<reference evidence="1" key="1">
    <citation type="journal article" date="2020" name="Nature">
        <title>Giant virus diversity and host interactions through global metagenomics.</title>
        <authorList>
            <person name="Schulz F."/>
            <person name="Roux S."/>
            <person name="Paez-Espino D."/>
            <person name="Jungbluth S."/>
            <person name="Walsh D.A."/>
            <person name="Denef V.J."/>
            <person name="McMahon K.D."/>
            <person name="Konstantinidis K.T."/>
            <person name="Eloe-Fadrosh E.A."/>
            <person name="Kyrpides N.C."/>
            <person name="Woyke T."/>
        </authorList>
    </citation>
    <scope>NUCLEOTIDE SEQUENCE</scope>
    <source>
        <strain evidence="1">GVMAG-S-1040241-154</strain>
    </source>
</reference>
<proteinExistence type="predicted"/>
<name>A0A6C0JUU8_9ZZZZ</name>
<organism evidence="1">
    <name type="scientific">viral metagenome</name>
    <dbReference type="NCBI Taxonomy" id="1070528"/>
    <lineage>
        <taxon>unclassified sequences</taxon>
        <taxon>metagenomes</taxon>
        <taxon>organismal metagenomes</taxon>
    </lineage>
</organism>
<accession>A0A6C0JUU8</accession>